<evidence type="ECO:0000313" key="3">
    <source>
        <dbReference type="Proteomes" id="UP000050934"/>
    </source>
</evidence>
<dbReference type="Gene3D" id="3.40.50.720">
    <property type="entry name" value="NAD(P)-binding Rossmann-like Domain"/>
    <property type="match status" value="1"/>
</dbReference>
<dbReference type="Gene3D" id="3.90.25.10">
    <property type="entry name" value="UDP-galactose 4-epimerase, domain 1"/>
    <property type="match status" value="1"/>
</dbReference>
<accession>A0A0R2HZA7</accession>
<evidence type="ECO:0000259" key="1">
    <source>
        <dbReference type="Pfam" id="PF05368"/>
    </source>
</evidence>
<protein>
    <submittedName>
        <fullName evidence="2">Nucleoside-diphosphate-sugar epimerase</fullName>
    </submittedName>
</protein>
<dbReference type="InterPro" id="IPR008030">
    <property type="entry name" value="NmrA-like"/>
</dbReference>
<proteinExistence type="predicted"/>
<dbReference type="STRING" id="396268.IV45_GL000619"/>
<dbReference type="InterPro" id="IPR036291">
    <property type="entry name" value="NAD(P)-bd_dom_sf"/>
</dbReference>
<dbReference type="PANTHER" id="PTHR47129">
    <property type="entry name" value="QUINONE OXIDOREDUCTASE 2"/>
    <property type="match status" value="1"/>
</dbReference>
<dbReference type="InterPro" id="IPR052718">
    <property type="entry name" value="NmrA-type_oxidoreductase"/>
</dbReference>
<dbReference type="Proteomes" id="UP000050934">
    <property type="component" value="Unassembled WGS sequence"/>
</dbReference>
<dbReference type="RefSeq" id="WP_057741344.1">
    <property type="nucleotide sequence ID" value="NZ_JQBW01000010.1"/>
</dbReference>
<dbReference type="OrthoDB" id="152510at2"/>
<evidence type="ECO:0000313" key="2">
    <source>
        <dbReference type="EMBL" id="KRN58176.1"/>
    </source>
</evidence>
<dbReference type="Pfam" id="PF05368">
    <property type="entry name" value="NmrA"/>
    <property type="match status" value="1"/>
</dbReference>
<dbReference type="SUPFAM" id="SSF51735">
    <property type="entry name" value="NAD(P)-binding Rossmann-fold domains"/>
    <property type="match status" value="1"/>
</dbReference>
<organism evidence="2 3">
    <name type="scientific">Limosilactobacillus secaliphilus</name>
    <dbReference type="NCBI Taxonomy" id="396268"/>
    <lineage>
        <taxon>Bacteria</taxon>
        <taxon>Bacillati</taxon>
        <taxon>Bacillota</taxon>
        <taxon>Bacilli</taxon>
        <taxon>Lactobacillales</taxon>
        <taxon>Lactobacillaceae</taxon>
        <taxon>Limosilactobacillus</taxon>
    </lineage>
</organism>
<sequence>MNYLITGASGHLGRKVATHLAQMTMEENIRLGIHNLKKRSLFTNFGGEISHLDYHDVASIDQAFKDIDVLVYIPSITYNLTDRISEFENVLAGAKRNHIKSFIFVSFFADQVNNPFQMSPFYAYVPRRLAGSDIAYAYVRNSLYADPLVPYLPELIQRGNVIYPVGSQAMSFISRDDSAKAIASLAVQPVLRDHGQSYLLSMSHNYNMVELSHIMSHVTGRHIGYQPVAIQEFANIYAAEGDGKELASMYAGAALGLLSETSDDFHRLTGDAPQDMAEFLKANYEASK</sequence>
<keyword evidence="3" id="KW-1185">Reference proteome</keyword>
<comment type="caution">
    <text evidence="2">The sequence shown here is derived from an EMBL/GenBank/DDBJ whole genome shotgun (WGS) entry which is preliminary data.</text>
</comment>
<reference evidence="2 3" key="1">
    <citation type="journal article" date="2015" name="Genome Announc.">
        <title>Expanding the biotechnology potential of lactobacilli through comparative genomics of 213 strains and associated genera.</title>
        <authorList>
            <person name="Sun Z."/>
            <person name="Harris H.M."/>
            <person name="McCann A."/>
            <person name="Guo C."/>
            <person name="Argimon S."/>
            <person name="Zhang W."/>
            <person name="Yang X."/>
            <person name="Jeffery I.B."/>
            <person name="Cooney J.C."/>
            <person name="Kagawa T.F."/>
            <person name="Liu W."/>
            <person name="Song Y."/>
            <person name="Salvetti E."/>
            <person name="Wrobel A."/>
            <person name="Rasinkangas P."/>
            <person name="Parkhill J."/>
            <person name="Rea M.C."/>
            <person name="O'Sullivan O."/>
            <person name="Ritari J."/>
            <person name="Douillard F.P."/>
            <person name="Paul Ross R."/>
            <person name="Yang R."/>
            <person name="Briner A.E."/>
            <person name="Felis G.E."/>
            <person name="de Vos W.M."/>
            <person name="Barrangou R."/>
            <person name="Klaenhammer T.R."/>
            <person name="Caufield P.W."/>
            <person name="Cui Y."/>
            <person name="Zhang H."/>
            <person name="O'Toole P.W."/>
        </authorList>
    </citation>
    <scope>NUCLEOTIDE SEQUENCE [LARGE SCALE GENOMIC DNA]</scope>
    <source>
        <strain evidence="2 3">DSM 17896</strain>
    </source>
</reference>
<dbReference type="PANTHER" id="PTHR47129:SF1">
    <property type="entry name" value="NMRA-LIKE DOMAIN-CONTAINING PROTEIN"/>
    <property type="match status" value="1"/>
</dbReference>
<dbReference type="AlphaFoldDB" id="A0A0R2HZA7"/>
<name>A0A0R2HZA7_9LACO</name>
<gene>
    <name evidence="2" type="ORF">IV45_GL000619</name>
</gene>
<dbReference type="EMBL" id="JQBW01000010">
    <property type="protein sequence ID" value="KRN58176.1"/>
    <property type="molecule type" value="Genomic_DNA"/>
</dbReference>
<feature type="domain" description="NmrA-like" evidence="1">
    <location>
        <begin position="4"/>
        <end position="251"/>
    </location>
</feature>
<dbReference type="PATRIC" id="fig|396268.3.peg.627"/>